<keyword evidence="3" id="KW-1185">Reference proteome</keyword>
<reference evidence="3" key="1">
    <citation type="journal article" date="2011" name="Nat. Genet.">
        <title>The Arabidopsis lyrata genome sequence and the basis of rapid genome size change.</title>
        <authorList>
            <person name="Hu T.T."/>
            <person name="Pattyn P."/>
            <person name="Bakker E.G."/>
            <person name="Cao J."/>
            <person name="Cheng J.-F."/>
            <person name="Clark R.M."/>
            <person name="Fahlgren N."/>
            <person name="Fawcett J.A."/>
            <person name="Grimwood J."/>
            <person name="Gundlach H."/>
            <person name="Haberer G."/>
            <person name="Hollister J.D."/>
            <person name="Ossowski S."/>
            <person name="Ottilar R.P."/>
            <person name="Salamov A.A."/>
            <person name="Schneeberger K."/>
            <person name="Spannagl M."/>
            <person name="Wang X."/>
            <person name="Yang L."/>
            <person name="Nasrallah M.E."/>
            <person name="Bergelson J."/>
            <person name="Carrington J.C."/>
            <person name="Gaut B.S."/>
            <person name="Schmutz J."/>
            <person name="Mayer K.F.X."/>
            <person name="Van de Peer Y."/>
            <person name="Grigoriev I.V."/>
            <person name="Nordborg M."/>
            <person name="Weigel D."/>
            <person name="Guo Y.-L."/>
        </authorList>
    </citation>
    <scope>NUCLEOTIDE SEQUENCE [LARGE SCALE GENOMIC DNA]</scope>
    <source>
        <strain evidence="3">cv. MN47</strain>
    </source>
</reference>
<organism evidence="3">
    <name type="scientific">Arabidopsis lyrata subsp. lyrata</name>
    <name type="common">Lyre-leaved rock-cress</name>
    <dbReference type="NCBI Taxonomy" id="81972"/>
    <lineage>
        <taxon>Eukaryota</taxon>
        <taxon>Viridiplantae</taxon>
        <taxon>Streptophyta</taxon>
        <taxon>Embryophyta</taxon>
        <taxon>Tracheophyta</taxon>
        <taxon>Spermatophyta</taxon>
        <taxon>Magnoliopsida</taxon>
        <taxon>eudicotyledons</taxon>
        <taxon>Gunneridae</taxon>
        <taxon>Pentapetalae</taxon>
        <taxon>rosids</taxon>
        <taxon>malvids</taxon>
        <taxon>Brassicales</taxon>
        <taxon>Brassicaceae</taxon>
        <taxon>Camelineae</taxon>
        <taxon>Arabidopsis</taxon>
    </lineage>
</organism>
<dbReference type="HOGENOM" id="CLU_2416296_0_0_1"/>
<evidence type="ECO:0000313" key="3">
    <source>
        <dbReference type="Proteomes" id="UP000008694"/>
    </source>
</evidence>
<accession>D7MJJ4</accession>
<dbReference type="AlphaFoldDB" id="D7MJJ4"/>
<sequence length="92" mass="10122">MSPCHSKANHREEQSLTEATLHDPRTKTPPSPKTTDLKTRLRSKTKTKDPPTALTRSPAAGEGKSKIAKVFFTGGWGWDIFSPNPVYLSQSS</sequence>
<dbReference type="Gramene" id="scaffold_704076.1">
    <property type="protein sequence ID" value="scaffold_704076.1"/>
    <property type="gene ID" value="scaffold_704076.1"/>
</dbReference>
<gene>
    <name evidence="2" type="ORF">ARALYDRAFT_916334</name>
</gene>
<dbReference type="Proteomes" id="UP000008694">
    <property type="component" value="Unassembled WGS sequence"/>
</dbReference>
<name>D7MJJ4_ARALL</name>
<evidence type="ECO:0000256" key="1">
    <source>
        <dbReference type="SAM" id="MobiDB-lite"/>
    </source>
</evidence>
<feature type="compositionally biased region" description="Basic and acidic residues" evidence="1">
    <location>
        <begin position="9"/>
        <end position="26"/>
    </location>
</feature>
<dbReference type="EMBL" id="GL348719">
    <property type="protein sequence ID" value="EFH44962.1"/>
    <property type="molecule type" value="Genomic_DNA"/>
</dbReference>
<evidence type="ECO:0000313" key="2">
    <source>
        <dbReference type="EMBL" id="EFH44962.1"/>
    </source>
</evidence>
<proteinExistence type="predicted"/>
<feature type="region of interest" description="Disordered" evidence="1">
    <location>
        <begin position="1"/>
        <end position="65"/>
    </location>
</feature>
<protein>
    <submittedName>
        <fullName evidence="2">Expressed protein</fullName>
    </submittedName>
</protein>